<feature type="compositionally biased region" description="Basic residues" evidence="15">
    <location>
        <begin position="1129"/>
        <end position="1139"/>
    </location>
</feature>
<evidence type="ECO:0000256" key="13">
    <source>
        <dbReference type="ARBA" id="ARBA00023242"/>
    </source>
</evidence>
<dbReference type="InterPro" id="IPR049936">
    <property type="entry name" value="TopBP1_BRCT_8"/>
</dbReference>
<evidence type="ECO:0000256" key="3">
    <source>
        <dbReference type="ARBA" id="ARBA00004300"/>
    </source>
</evidence>
<keyword evidence="8" id="KW-0677">Repeat</keyword>
<dbReference type="GO" id="GO:0005694">
    <property type="term" value="C:chromosome"/>
    <property type="evidence" value="ECO:0007669"/>
    <property type="project" value="UniProtKB-SubCell"/>
</dbReference>
<dbReference type="GO" id="GO:0033314">
    <property type="term" value="P:mitotic DNA replication checkpoint signaling"/>
    <property type="evidence" value="ECO:0007669"/>
    <property type="project" value="TreeGrafter"/>
</dbReference>
<feature type="compositionally biased region" description="Polar residues" evidence="15">
    <location>
        <begin position="1216"/>
        <end position="1231"/>
    </location>
</feature>
<dbReference type="GO" id="GO:0006281">
    <property type="term" value="P:DNA repair"/>
    <property type="evidence" value="ECO:0007669"/>
    <property type="project" value="UniProtKB-KW"/>
</dbReference>
<evidence type="ECO:0000256" key="15">
    <source>
        <dbReference type="SAM" id="MobiDB-lite"/>
    </source>
</evidence>
<dbReference type="FunFam" id="3.40.50.10190:FF:000010">
    <property type="entry name" value="DNA topoisomerase II binding protein 1"/>
    <property type="match status" value="1"/>
</dbReference>
<feature type="domain" description="BRCT" evidence="16">
    <location>
        <begin position="192"/>
        <end position="281"/>
    </location>
</feature>
<feature type="domain" description="BRCT" evidence="16">
    <location>
        <begin position="119"/>
        <end position="170"/>
    </location>
</feature>
<dbReference type="GO" id="GO:0005634">
    <property type="term" value="C:nucleus"/>
    <property type="evidence" value="ECO:0007669"/>
    <property type="project" value="UniProtKB-SubCell"/>
</dbReference>
<dbReference type="GO" id="GO:0005813">
    <property type="term" value="C:centrosome"/>
    <property type="evidence" value="ECO:0007669"/>
    <property type="project" value="UniProtKB-SubCell"/>
</dbReference>
<feature type="region of interest" description="Disordered" evidence="15">
    <location>
        <begin position="1123"/>
        <end position="1182"/>
    </location>
</feature>
<reference evidence="17" key="1">
    <citation type="submission" date="2023-08" db="EMBL/GenBank/DDBJ databases">
        <authorList>
            <person name="Alioto T."/>
            <person name="Alioto T."/>
            <person name="Gomez Garrido J."/>
        </authorList>
    </citation>
    <scope>NUCLEOTIDE SEQUENCE</scope>
</reference>
<dbReference type="Gene3D" id="3.40.50.10190">
    <property type="entry name" value="BRCT domain"/>
    <property type="match status" value="9"/>
</dbReference>
<gene>
    <name evidence="17" type="ORF">OCTVUL_1B006098</name>
</gene>
<evidence type="ECO:0000256" key="12">
    <source>
        <dbReference type="ARBA" id="ARBA00023212"/>
    </source>
</evidence>
<evidence type="ECO:0000256" key="11">
    <source>
        <dbReference type="ARBA" id="ARBA00023204"/>
    </source>
</evidence>
<dbReference type="Pfam" id="PF21298">
    <property type="entry name" value="TopBP1_BRCT0"/>
    <property type="match status" value="1"/>
</dbReference>
<feature type="compositionally biased region" description="Polar residues" evidence="15">
    <location>
        <begin position="1146"/>
        <end position="1156"/>
    </location>
</feature>
<dbReference type="Pfam" id="PF23294">
    <property type="entry name" value="BRCT_TopB1_SLF1"/>
    <property type="match status" value="1"/>
</dbReference>
<feature type="domain" description="BRCT" evidence="16">
    <location>
        <begin position="628"/>
        <end position="723"/>
    </location>
</feature>
<feature type="domain" description="BRCT" evidence="16">
    <location>
        <begin position="537"/>
        <end position="620"/>
    </location>
</feature>
<dbReference type="PANTHER" id="PTHR13561:SF20">
    <property type="entry name" value="DNA TOPOISOMERASE 2-BINDING PROTEIN 1"/>
    <property type="match status" value="1"/>
</dbReference>
<evidence type="ECO:0000256" key="7">
    <source>
        <dbReference type="ARBA" id="ARBA00022553"/>
    </source>
</evidence>
<keyword evidence="6" id="KW-0963">Cytoplasm</keyword>
<dbReference type="PROSITE" id="PS50172">
    <property type="entry name" value="BRCT"/>
    <property type="match status" value="7"/>
</dbReference>
<dbReference type="CDD" id="cd17738">
    <property type="entry name" value="BRCT_TopBP1_rpt7"/>
    <property type="match status" value="1"/>
</dbReference>
<dbReference type="SMART" id="SM00292">
    <property type="entry name" value="BRCT"/>
    <property type="match status" value="8"/>
</dbReference>
<feature type="region of interest" description="Disordered" evidence="15">
    <location>
        <begin position="798"/>
        <end position="852"/>
    </location>
</feature>
<evidence type="ECO:0000256" key="1">
    <source>
        <dbReference type="ARBA" id="ARBA00004123"/>
    </source>
</evidence>
<evidence type="ECO:0000259" key="16">
    <source>
        <dbReference type="PROSITE" id="PS50172"/>
    </source>
</evidence>
<evidence type="ECO:0000313" key="17">
    <source>
        <dbReference type="EMBL" id="CAI9735427.1"/>
    </source>
</evidence>
<feature type="compositionally biased region" description="Polar residues" evidence="15">
    <location>
        <begin position="834"/>
        <end position="843"/>
    </location>
</feature>
<dbReference type="EMBL" id="OX597830">
    <property type="protein sequence ID" value="CAI9735427.1"/>
    <property type="molecule type" value="Genomic_DNA"/>
</dbReference>
<evidence type="ECO:0000313" key="18">
    <source>
        <dbReference type="Proteomes" id="UP001162480"/>
    </source>
</evidence>
<feature type="domain" description="BRCT" evidence="16">
    <location>
        <begin position="1282"/>
        <end position="1373"/>
    </location>
</feature>
<keyword evidence="13" id="KW-0539">Nucleus</keyword>
<feature type="compositionally biased region" description="Low complexity" evidence="15">
    <location>
        <begin position="1167"/>
        <end position="1182"/>
    </location>
</feature>
<keyword evidence="18" id="KW-1185">Reference proteome</keyword>
<dbReference type="GO" id="GO:0000922">
    <property type="term" value="C:spindle pole"/>
    <property type="evidence" value="ECO:0007669"/>
    <property type="project" value="UniProtKB-SubCell"/>
</dbReference>
<keyword evidence="5" id="KW-0158">Chromosome</keyword>
<dbReference type="FunFam" id="3.40.50.10190:FF:000018">
    <property type="entry name" value="DNA topoisomerase 2-binding protein 1"/>
    <property type="match status" value="1"/>
</dbReference>
<evidence type="ECO:0000256" key="14">
    <source>
        <dbReference type="ARBA" id="ARBA00061360"/>
    </source>
</evidence>
<feature type="region of interest" description="Disordered" evidence="15">
    <location>
        <begin position="1216"/>
        <end position="1250"/>
    </location>
</feature>
<dbReference type="PANTHER" id="PTHR13561">
    <property type="entry name" value="DNA REPLICATION REGULATOR DPB11-RELATED"/>
    <property type="match status" value="1"/>
</dbReference>
<evidence type="ECO:0000256" key="2">
    <source>
        <dbReference type="ARBA" id="ARBA00004286"/>
    </source>
</evidence>
<dbReference type="CDD" id="cd17731">
    <property type="entry name" value="BRCT_TopBP1_rpt2_like"/>
    <property type="match status" value="1"/>
</dbReference>
<dbReference type="InterPro" id="IPR049542">
    <property type="entry name" value="TopBP1-like_BRCT0"/>
</dbReference>
<evidence type="ECO:0000256" key="10">
    <source>
        <dbReference type="ARBA" id="ARBA00023125"/>
    </source>
</evidence>
<dbReference type="FunFam" id="3.40.50.10190:FF:000020">
    <property type="entry name" value="DNA topoisomerase II binding protein 1"/>
    <property type="match status" value="1"/>
</dbReference>
<evidence type="ECO:0000256" key="5">
    <source>
        <dbReference type="ARBA" id="ARBA00022454"/>
    </source>
</evidence>
<dbReference type="SUPFAM" id="SSF52113">
    <property type="entry name" value="BRCT domain"/>
    <property type="match status" value="7"/>
</dbReference>
<feature type="domain" description="BRCT" evidence="16">
    <location>
        <begin position="928"/>
        <end position="1019"/>
    </location>
</feature>
<dbReference type="FunFam" id="3.40.50.10190:FF:000023">
    <property type="entry name" value="DNA topoisomerase II binding protein 1"/>
    <property type="match status" value="1"/>
</dbReference>
<sequence length="1543" mass="172334">MAETEFRVKCVQCKNGEVSSRCTEAFNALKSYGFKPQWITEDECLNIMQKDKNTAYLCDKFEGDAFEHLKSHGLRILGPICVLTCLELKVEIPRTKVPIHNLAMKDTIISCTNIDKVLRESLHMKVLMMGGEIQRNFTENVTHLVAGMVGSSKYQVASNLKKYIMLPDWVNSVWEASQEGSVHCNDEKFQKYTCPMFKGLIITVSGLESAERKKVKQLVEMEGGVYSGEMKVDECTHLIVNEPKGQKYEFAKQWKIQIVKPQWLYESIETGYCLDETKYQLNTEGGHNEMMTSTPTKNTSAVNLSSIANISAINRLSDTMLSACSSNISRVDKSKPTFDNTSMSTPMSFFDGCKIYLSGFRGPDQERLLRIINVGGGTRFNSLNEHVTHVVMGEKVPADMDYLEKAIHRPHILNASWLLDCVKESKYVPEKPYYIQKLPFVKESHMEPPKAPAPITKRKPVGDVSQLNTTKITATTSEFGENTDEELALMSQYLQGSVMSKSEALQSTFRSNIAPSINNMSNGTLESDQSEMTDPVNTGGIFSGKTFICCGLAEDTPVIENAVIENGGIILKNIHQIPDYALVPLGGCTIKFTANEVVTHVWLESCLEKHRLVPISDSVLFQPIEINHLAKPLTNCVISFSGLNYIEKNCLMYLGKLLGANTQLVFVKKPTKGMLSNTHLVVKEAEGQKYEAAIKWKVHVVKIEWILACAKSGKLEPEDNYICRPVTCKDGVSPVKENNVKNNTCLIENDQNDGNGSLVTKKRTSVSDVRPNHLANDVSTCNDVQQPQCNSIVMEGLASSDNSQKENRHSLSHKQMPVSLHTSRILELQEKESQLSPKENNFQPKIDTETPSKFLGQGKEYHPKFELDDLTSVLESQMKGLSTSHSRRSSIPWGELFSKHIEEGVKISANARTEEFGGSQEVEAVSDKNEGPLNGVVISVARKLSAKQSLYNDMAVSLGADYTWTYDDTCTHFIFQGKQNDINREFRLARDQKKTIVSPYWLIMCKEQNVYVDESLFPHTFNPNLNLQSVMNSSKETPRRKMRSTRTDVCSSTPVAKKTPRVFRHDVEAVPEPEAEEERMEINALLPVTTDEELMELEETKKPDVENAVEMAEIQEALNKELENIKASGSRRSKKRNKKLNSSCNDSLNNRSTPYSTKVIATGKAAEQSSKTSGSESSQSVQVTWYDPTERLEMQKVAAQLERAYCPTQDPLEGFTTTKQDCDDQPTNGNGELNDGGKKISSRTSTPEQPSIVLPLSKKLETVAAPQPIEFLSDDDTQDNATTGTMVESPCFLLSGISPSERVDYGALIEELGGTVIEGQIYHESCTHLVIGCPTRNEKFLACMASGKWILHKSYFEDCRRAKKFVQEAKHEWGSVSTESVLASANSVMKTLAASAQRWRLKIQELKKQSPKCQGAFYDWSVILCTCKKKESNFERLLKAGGAKVLSAKPPFTKPISATHALIDITRADLTTSDLETLLRNNVLCLRPDYIAAYLSNEVLQSPDEFCPPEVIALRASLNLPDSGMRKRKTTIIGEEAKRNRKL</sequence>
<dbReference type="Proteomes" id="UP001162480">
    <property type="component" value="Chromosome 17"/>
</dbReference>
<organism evidence="17 18">
    <name type="scientific">Octopus vulgaris</name>
    <name type="common">Common octopus</name>
    <dbReference type="NCBI Taxonomy" id="6645"/>
    <lineage>
        <taxon>Eukaryota</taxon>
        <taxon>Metazoa</taxon>
        <taxon>Spiralia</taxon>
        <taxon>Lophotrochozoa</taxon>
        <taxon>Mollusca</taxon>
        <taxon>Cephalopoda</taxon>
        <taxon>Coleoidea</taxon>
        <taxon>Octopodiformes</taxon>
        <taxon>Octopoda</taxon>
        <taxon>Incirrata</taxon>
        <taxon>Octopodidae</taxon>
        <taxon>Octopus</taxon>
    </lineage>
</organism>
<dbReference type="Pfam" id="PF00533">
    <property type="entry name" value="BRCT"/>
    <property type="match status" value="3"/>
</dbReference>
<comment type="similarity">
    <text evidence="14">Belongs to the TOPBP1 family.</text>
</comment>
<evidence type="ECO:0000256" key="4">
    <source>
        <dbReference type="ARBA" id="ARBA00004647"/>
    </source>
</evidence>
<dbReference type="InterPro" id="IPR059215">
    <property type="entry name" value="BRCT2_TopBP1-like"/>
</dbReference>
<feature type="domain" description="BRCT" evidence="16">
    <location>
        <begin position="345"/>
        <end position="435"/>
    </location>
</feature>
<dbReference type="InterPro" id="IPR057595">
    <property type="entry name" value="TopB1_SLF1_BRCT"/>
</dbReference>
<dbReference type="CDD" id="cd17728">
    <property type="entry name" value="BRCT_TopBP1_rpt8"/>
    <property type="match status" value="1"/>
</dbReference>
<dbReference type="InterPro" id="IPR001357">
    <property type="entry name" value="BRCT_dom"/>
</dbReference>
<feature type="region of interest" description="Disordered" evidence="15">
    <location>
        <begin position="1032"/>
        <end position="1055"/>
    </location>
</feature>
<dbReference type="InterPro" id="IPR036420">
    <property type="entry name" value="BRCT_dom_sf"/>
</dbReference>
<proteinExistence type="inferred from homology"/>
<dbReference type="GO" id="GO:0007095">
    <property type="term" value="P:mitotic G2 DNA damage checkpoint signaling"/>
    <property type="evidence" value="ECO:0007669"/>
    <property type="project" value="TreeGrafter"/>
</dbReference>
<keyword evidence="7" id="KW-0597">Phosphoprotein</keyword>
<comment type="subcellular location">
    <subcellularLocation>
        <location evidence="2">Chromosome</location>
    </subcellularLocation>
    <subcellularLocation>
        <location evidence="3">Cytoplasm</location>
        <location evidence="3">Cytoskeleton</location>
        <location evidence="3">Microtubule organizing center</location>
        <location evidence="3">Centrosome</location>
    </subcellularLocation>
    <subcellularLocation>
        <location evidence="4">Cytoplasm</location>
        <location evidence="4">Cytoskeleton</location>
        <location evidence="4">Spindle pole</location>
    </subcellularLocation>
    <subcellularLocation>
        <location evidence="1">Nucleus</location>
    </subcellularLocation>
</comment>
<dbReference type="GO" id="GO:0006270">
    <property type="term" value="P:DNA replication initiation"/>
    <property type="evidence" value="ECO:0007669"/>
    <property type="project" value="TreeGrafter"/>
</dbReference>
<name>A0AA36FF85_OCTVU</name>
<evidence type="ECO:0000256" key="6">
    <source>
        <dbReference type="ARBA" id="ARBA00022490"/>
    </source>
</evidence>
<dbReference type="Pfam" id="PF12738">
    <property type="entry name" value="PTCB-BRCT"/>
    <property type="match status" value="3"/>
</dbReference>
<dbReference type="CDD" id="cd17718">
    <property type="entry name" value="BRCT_TopBP1_rpt3"/>
    <property type="match status" value="1"/>
</dbReference>
<keyword evidence="9" id="KW-0227">DNA damage</keyword>
<keyword evidence="12" id="KW-0206">Cytoskeleton</keyword>
<evidence type="ECO:0000256" key="9">
    <source>
        <dbReference type="ARBA" id="ARBA00022763"/>
    </source>
</evidence>
<keyword evidence="10" id="KW-0238">DNA-binding</keyword>
<keyword evidence="11" id="KW-0234">DNA repair</keyword>
<accession>A0AA36FF85</accession>
<evidence type="ECO:0000256" key="8">
    <source>
        <dbReference type="ARBA" id="ARBA00022737"/>
    </source>
</evidence>
<dbReference type="CDD" id="cd17727">
    <property type="entry name" value="BRCT_TopBP1_rpt6"/>
    <property type="match status" value="1"/>
</dbReference>
<protein>
    <recommendedName>
        <fullName evidence="16">BRCT domain-containing protein</fullName>
    </recommendedName>
</protein>
<dbReference type="GO" id="GO:0003677">
    <property type="term" value="F:DNA binding"/>
    <property type="evidence" value="ECO:0007669"/>
    <property type="project" value="UniProtKB-KW"/>
</dbReference>